<dbReference type="InterPro" id="IPR036390">
    <property type="entry name" value="WH_DNA-bd_sf"/>
</dbReference>
<proteinExistence type="predicted"/>
<sequence>MKRSTREKLRLVLFEFLRFANEQKLNTNDIVLYQCLAMADGAASLRGLALASALPVETARRSLGRLAAKGLVERTEAGIRLTEAGRRLGDEIYLLLWDRLEGRLRSLCADLGEEADSDAGPGSSGPVERTR</sequence>
<dbReference type="Proteomes" id="UP001375743">
    <property type="component" value="Unassembled WGS sequence"/>
</dbReference>
<accession>A0ABU8XQ89</accession>
<dbReference type="EMBL" id="JBBLZC010000007">
    <property type="protein sequence ID" value="MEK0083376.1"/>
    <property type="molecule type" value="Genomic_DNA"/>
</dbReference>
<dbReference type="RefSeq" id="WP_418159217.1">
    <property type="nucleotide sequence ID" value="NZ_JBBLZC010000007.1"/>
</dbReference>
<evidence type="ECO:0000313" key="2">
    <source>
        <dbReference type="Proteomes" id="UP001375743"/>
    </source>
</evidence>
<name>A0ABU8XQ89_9PROT</name>
<dbReference type="Gene3D" id="1.10.10.10">
    <property type="entry name" value="Winged helix-like DNA-binding domain superfamily/Winged helix DNA-binding domain"/>
    <property type="match status" value="1"/>
</dbReference>
<organism evidence="1 2">
    <name type="scientific">Benzoatithermus flavus</name>
    <dbReference type="NCBI Taxonomy" id="3108223"/>
    <lineage>
        <taxon>Bacteria</taxon>
        <taxon>Pseudomonadati</taxon>
        <taxon>Pseudomonadota</taxon>
        <taxon>Alphaproteobacteria</taxon>
        <taxon>Geminicoccales</taxon>
        <taxon>Geminicoccaceae</taxon>
        <taxon>Benzoatithermus</taxon>
    </lineage>
</organism>
<dbReference type="InterPro" id="IPR036388">
    <property type="entry name" value="WH-like_DNA-bd_sf"/>
</dbReference>
<dbReference type="SUPFAM" id="SSF46785">
    <property type="entry name" value="Winged helix' DNA-binding domain"/>
    <property type="match status" value="1"/>
</dbReference>
<comment type="caution">
    <text evidence="1">The sequence shown here is derived from an EMBL/GenBank/DDBJ whole genome shotgun (WGS) entry which is preliminary data.</text>
</comment>
<evidence type="ECO:0000313" key="1">
    <source>
        <dbReference type="EMBL" id="MEK0083376.1"/>
    </source>
</evidence>
<keyword evidence="2" id="KW-1185">Reference proteome</keyword>
<protein>
    <recommendedName>
        <fullName evidence="3">MarR family transcriptional regulator</fullName>
    </recommendedName>
</protein>
<reference evidence="1 2" key="1">
    <citation type="submission" date="2024-01" db="EMBL/GenBank/DDBJ databases">
        <title>Multi-omics insights into the function and evolution of sodium benzoate biodegradation pathways in Benzoatithermus flavus gen. nov., sp. nov. from hot spring.</title>
        <authorList>
            <person name="Hu C.-J."/>
            <person name="Li W.-J."/>
        </authorList>
    </citation>
    <scope>NUCLEOTIDE SEQUENCE [LARGE SCALE GENOMIC DNA]</scope>
    <source>
        <strain evidence="1 2">SYSU G07066</strain>
    </source>
</reference>
<evidence type="ECO:0008006" key="3">
    <source>
        <dbReference type="Google" id="ProtNLM"/>
    </source>
</evidence>
<gene>
    <name evidence="1" type="ORF">U1T56_09430</name>
</gene>